<accession>A0ABR1RQD0</accession>
<evidence type="ECO:0000259" key="1">
    <source>
        <dbReference type="Pfam" id="PF09362"/>
    </source>
</evidence>
<proteinExistence type="predicted"/>
<name>A0ABR1RQD0_9PEZI</name>
<reference evidence="2 3" key="1">
    <citation type="submission" date="2023-01" db="EMBL/GenBank/DDBJ databases">
        <title>Analysis of 21 Apiospora genomes using comparative genomics revels a genus with tremendous synthesis potential of carbohydrate active enzymes and secondary metabolites.</title>
        <authorList>
            <person name="Sorensen T."/>
        </authorList>
    </citation>
    <scope>NUCLEOTIDE SEQUENCE [LARGE SCALE GENOMIC DNA]</scope>
    <source>
        <strain evidence="2 3">CBS 33761</strain>
    </source>
</reference>
<evidence type="ECO:0000313" key="3">
    <source>
        <dbReference type="Proteomes" id="UP001444661"/>
    </source>
</evidence>
<keyword evidence="3" id="KW-1185">Reference proteome</keyword>
<protein>
    <recommendedName>
        <fullName evidence="1">DUF1996 domain-containing protein</fullName>
    </recommendedName>
</protein>
<feature type="domain" description="DUF1996" evidence="1">
    <location>
        <begin position="225"/>
        <end position="312"/>
    </location>
</feature>
<dbReference type="Pfam" id="PF09362">
    <property type="entry name" value="DUF1996"/>
    <property type="match status" value="2"/>
</dbReference>
<dbReference type="Proteomes" id="UP001444661">
    <property type="component" value="Unassembled WGS sequence"/>
</dbReference>
<dbReference type="InterPro" id="IPR018535">
    <property type="entry name" value="DUF1996"/>
</dbReference>
<dbReference type="PANTHER" id="PTHR43662">
    <property type="match status" value="1"/>
</dbReference>
<dbReference type="EMBL" id="JAQQWK010000014">
    <property type="protein sequence ID" value="KAK8016744.1"/>
    <property type="molecule type" value="Genomic_DNA"/>
</dbReference>
<sequence length="376" mass="41059">MRFEGTQLVAGLMSVLPGAQALLRFSCSQLVVERLDPLVNPGVVGSPHLHQIIGGNAFNATMDPAKLDIPKTATCTTCQFADDFSNYWTAVLFFRARNGTYHRVPQKGNVFFEQANGGMTVYYTPTINGRGKVTAFKPGFRMIVGDPMERTAAGAAKYRQLTYTCLQNSMTRTGETKNLPPKPCPAGIMANIRFPTYVFSSRTPCPSNLIVILLTNALPPFLPLNRCWDGVNLDSPNHASHVAYPTSGTFESGGPCPSTHPVKIPQLFYEVIWDTTKFNNPADWPADGLQPFVWSYGDATGYGTHGDYVFGWKGDALQRAMDQNCQNDRCSGLGSQSLQQGNQCTVKTTVDEDIDGWLDKLPGGMSVTDASGKVVY</sequence>
<dbReference type="PANTHER" id="PTHR43662:SF13">
    <property type="entry name" value="DUF1996 DOMAIN-CONTAINING PROTEIN"/>
    <property type="match status" value="1"/>
</dbReference>
<gene>
    <name evidence="2" type="ORF">PG993_014933</name>
</gene>
<feature type="domain" description="DUF1996" evidence="1">
    <location>
        <begin position="36"/>
        <end position="196"/>
    </location>
</feature>
<organism evidence="2 3">
    <name type="scientific">Apiospora rasikravindrae</name>
    <dbReference type="NCBI Taxonomy" id="990691"/>
    <lineage>
        <taxon>Eukaryota</taxon>
        <taxon>Fungi</taxon>
        <taxon>Dikarya</taxon>
        <taxon>Ascomycota</taxon>
        <taxon>Pezizomycotina</taxon>
        <taxon>Sordariomycetes</taxon>
        <taxon>Xylariomycetidae</taxon>
        <taxon>Amphisphaeriales</taxon>
        <taxon>Apiosporaceae</taxon>
        <taxon>Apiospora</taxon>
    </lineage>
</organism>
<comment type="caution">
    <text evidence="2">The sequence shown here is derived from an EMBL/GenBank/DDBJ whole genome shotgun (WGS) entry which is preliminary data.</text>
</comment>
<evidence type="ECO:0000313" key="2">
    <source>
        <dbReference type="EMBL" id="KAK8016744.1"/>
    </source>
</evidence>